<evidence type="ECO:0000313" key="9">
    <source>
        <dbReference type="Proteomes" id="UP000822688"/>
    </source>
</evidence>
<organism evidence="8 9">
    <name type="scientific">Ceratodon purpureus</name>
    <name type="common">Fire moss</name>
    <name type="synonym">Dicranum purpureum</name>
    <dbReference type="NCBI Taxonomy" id="3225"/>
    <lineage>
        <taxon>Eukaryota</taxon>
        <taxon>Viridiplantae</taxon>
        <taxon>Streptophyta</taxon>
        <taxon>Embryophyta</taxon>
        <taxon>Bryophyta</taxon>
        <taxon>Bryophytina</taxon>
        <taxon>Bryopsida</taxon>
        <taxon>Dicranidae</taxon>
        <taxon>Pseudoditrichales</taxon>
        <taxon>Ditrichaceae</taxon>
        <taxon>Ceratodon</taxon>
    </lineage>
</organism>
<sequence>MSSLPEKKSGEAAAEGQPGDVKEPERKPSEKASEKNPVLERKSSGRKLSGEVPKDGGERLERKSSQELKERHPGERPHFRVCYLCKREFGSQSYPIHIPQCQKKWLLEEAKKPENERRRLPPPPYDEEPIKVGGPPQEDDFGGEAKSAFEASLTQCPNCQRQFVPKGLKHHSSACTEAKPFFKPAGTGLNSMSLTNRLVPGEIAGSQHGNASAQPKLSKKIGVFTNWKIINEQRAADPNRSPCGKDPGQSSKPKSNDPCADCGTRDRPDSKFCSACGKKRPEEQSLPSSPASPKEEDQEVVIAWVGKSPSDSPEVSGKAPAGGGRETPISLKDQDKLIVQSSDSPVEIVIQMRSPTPDSRQKST</sequence>
<dbReference type="PANTHER" id="PTHR13555:SF68">
    <property type="entry name" value="ZINC FINGER PROTEIN 474"/>
    <property type="match status" value="1"/>
</dbReference>
<keyword evidence="4" id="KW-0862">Zinc</keyword>
<proteinExistence type="predicted"/>
<feature type="domain" description="C2HC/C3H-type" evidence="7">
    <location>
        <begin position="78"/>
        <end position="107"/>
    </location>
</feature>
<dbReference type="InterPro" id="IPR026319">
    <property type="entry name" value="ZC2HC1A/B-like"/>
</dbReference>
<keyword evidence="1" id="KW-0479">Metal-binding</keyword>
<dbReference type="EMBL" id="CM026421">
    <property type="protein sequence ID" value="KAG0591904.1"/>
    <property type="molecule type" value="Genomic_DNA"/>
</dbReference>
<dbReference type="PANTHER" id="PTHR13555">
    <property type="entry name" value="C2H2 ZINC FINGER CGI-62-RELATED"/>
    <property type="match status" value="1"/>
</dbReference>
<feature type="region of interest" description="Disordered" evidence="6">
    <location>
        <begin position="1"/>
        <end position="75"/>
    </location>
</feature>
<evidence type="ECO:0000313" key="8">
    <source>
        <dbReference type="EMBL" id="KAG0591904.1"/>
    </source>
</evidence>
<feature type="region of interest" description="Disordered" evidence="6">
    <location>
        <begin position="112"/>
        <end position="144"/>
    </location>
</feature>
<accession>A0A8T0J7N6</accession>
<name>A0A8T0J7N6_CERPU</name>
<dbReference type="Proteomes" id="UP000822688">
    <property type="component" value="Chromosome 1"/>
</dbReference>
<protein>
    <recommendedName>
        <fullName evidence="7">C2HC/C3H-type domain-containing protein</fullName>
    </recommendedName>
</protein>
<evidence type="ECO:0000259" key="7">
    <source>
        <dbReference type="PROSITE" id="PS52027"/>
    </source>
</evidence>
<evidence type="ECO:0000256" key="4">
    <source>
        <dbReference type="ARBA" id="ARBA00022833"/>
    </source>
</evidence>
<evidence type="ECO:0000256" key="1">
    <source>
        <dbReference type="ARBA" id="ARBA00022723"/>
    </source>
</evidence>
<dbReference type="OrthoDB" id="1933959at2759"/>
<feature type="compositionally biased region" description="Basic and acidic residues" evidence="6">
    <location>
        <begin position="20"/>
        <end position="75"/>
    </location>
</feature>
<comment type="caution">
    <text evidence="8">The sequence shown here is derived from an EMBL/GenBank/DDBJ whole genome shotgun (WGS) entry which is preliminary data.</text>
</comment>
<gene>
    <name evidence="8" type="ORF">KC19_1G210800</name>
</gene>
<dbReference type="GO" id="GO:0008270">
    <property type="term" value="F:zinc ion binding"/>
    <property type="evidence" value="ECO:0007669"/>
    <property type="project" value="UniProtKB-KW"/>
</dbReference>
<dbReference type="InterPro" id="IPR049899">
    <property type="entry name" value="Znf_C2HC_C3H"/>
</dbReference>
<dbReference type="PROSITE" id="PS52027">
    <property type="entry name" value="ZF_C2HC_C3H"/>
    <property type="match status" value="1"/>
</dbReference>
<keyword evidence="9" id="KW-1185">Reference proteome</keyword>
<evidence type="ECO:0000256" key="3">
    <source>
        <dbReference type="ARBA" id="ARBA00022771"/>
    </source>
</evidence>
<evidence type="ECO:0000256" key="2">
    <source>
        <dbReference type="ARBA" id="ARBA00022737"/>
    </source>
</evidence>
<feature type="compositionally biased region" description="Basic and acidic residues" evidence="6">
    <location>
        <begin position="1"/>
        <end position="10"/>
    </location>
</feature>
<feature type="region of interest" description="Disordered" evidence="6">
    <location>
        <begin position="232"/>
        <end position="364"/>
    </location>
</feature>
<keyword evidence="2" id="KW-0677">Repeat</keyword>
<evidence type="ECO:0000256" key="5">
    <source>
        <dbReference type="PROSITE-ProRule" id="PRU01371"/>
    </source>
</evidence>
<keyword evidence="3 5" id="KW-0863">Zinc-finger</keyword>
<dbReference type="Pfam" id="PF13913">
    <property type="entry name" value="zf-C2HC_2"/>
    <property type="match status" value="2"/>
</dbReference>
<reference evidence="8" key="1">
    <citation type="submission" date="2020-06" db="EMBL/GenBank/DDBJ databases">
        <title>WGS assembly of Ceratodon purpureus strain R40.</title>
        <authorList>
            <person name="Carey S.B."/>
            <person name="Jenkins J."/>
            <person name="Shu S."/>
            <person name="Lovell J.T."/>
            <person name="Sreedasyam A."/>
            <person name="Maumus F."/>
            <person name="Tiley G.P."/>
            <person name="Fernandez-Pozo N."/>
            <person name="Barry K."/>
            <person name="Chen C."/>
            <person name="Wang M."/>
            <person name="Lipzen A."/>
            <person name="Daum C."/>
            <person name="Saski C.A."/>
            <person name="Payton A.C."/>
            <person name="Mcbreen J.C."/>
            <person name="Conrad R.E."/>
            <person name="Kollar L.M."/>
            <person name="Olsson S."/>
            <person name="Huttunen S."/>
            <person name="Landis J.B."/>
            <person name="Wickett N.J."/>
            <person name="Johnson M.G."/>
            <person name="Rensing S.A."/>
            <person name="Grimwood J."/>
            <person name="Schmutz J."/>
            <person name="Mcdaniel S.F."/>
        </authorList>
    </citation>
    <scope>NUCLEOTIDE SEQUENCE</scope>
    <source>
        <strain evidence="8">R40</strain>
    </source>
</reference>
<dbReference type="AlphaFoldDB" id="A0A8T0J7N6"/>
<dbReference type="Gene3D" id="3.30.160.60">
    <property type="entry name" value="Classic Zinc Finger"/>
    <property type="match status" value="1"/>
</dbReference>
<evidence type="ECO:0000256" key="6">
    <source>
        <dbReference type="SAM" id="MobiDB-lite"/>
    </source>
</evidence>